<comment type="function">
    <text evidence="6">HflC and HflK could regulate a protease.</text>
</comment>
<dbReference type="PRINTS" id="PR00721">
    <property type="entry name" value="STOMATIN"/>
</dbReference>
<keyword evidence="3" id="KW-0812">Transmembrane</keyword>
<evidence type="ECO:0000256" key="2">
    <source>
        <dbReference type="ARBA" id="ARBA00007862"/>
    </source>
</evidence>
<name>A0A251X9G4_9GAMM</name>
<dbReference type="OrthoDB" id="9812991at2"/>
<dbReference type="RefSeq" id="WP_086488389.1">
    <property type="nucleotide sequence ID" value="NZ_MSLT01000012.1"/>
</dbReference>
<evidence type="ECO:0000313" key="9">
    <source>
        <dbReference type="Proteomes" id="UP000194798"/>
    </source>
</evidence>
<evidence type="ECO:0000256" key="1">
    <source>
        <dbReference type="ARBA" id="ARBA00004167"/>
    </source>
</evidence>
<sequence length="293" mass="33441">MFQNKMVLGTVAFLVLMLLSTTVFTVRQTETAIKLQLGKVIRADYEPGLHFKIPFIQNVRKFDTRIQSVDSNPEQFLTGEQKNLIVDSYIKWRIQDVVTYFTSVGGNAERAKLRLSETLADGLRSEFGKRTIQEVVSGDRAKIMDLITQQASQRAREFGIEILDVRLKRIELPRDVSDSVFQRMEAAREQVAKELRSRGEASAVRIRAEADRESVEIIAKAERDAEQIRGEGDATASEIYAKAFGENPEFYALYRSLQAYRNTFKDRNDILVLEPNSDFFGYFKQAHGQLSQP</sequence>
<evidence type="ECO:0000259" key="7">
    <source>
        <dbReference type="SMART" id="SM00244"/>
    </source>
</evidence>
<organism evidence="8 9">
    <name type="scientific">Thioflexithrix psekupsensis</name>
    <dbReference type="NCBI Taxonomy" id="1570016"/>
    <lineage>
        <taxon>Bacteria</taxon>
        <taxon>Pseudomonadati</taxon>
        <taxon>Pseudomonadota</taxon>
        <taxon>Gammaproteobacteria</taxon>
        <taxon>Thiotrichales</taxon>
        <taxon>Thioflexithrix</taxon>
    </lineage>
</organism>
<protein>
    <recommendedName>
        <fullName evidence="6">Protein HflC</fullName>
    </recommendedName>
</protein>
<dbReference type="PIRSF" id="PIRSF005651">
    <property type="entry name" value="HflC"/>
    <property type="match status" value="1"/>
</dbReference>
<dbReference type="CDD" id="cd03405">
    <property type="entry name" value="SPFH_HflC"/>
    <property type="match status" value="1"/>
</dbReference>
<dbReference type="InterPro" id="IPR036013">
    <property type="entry name" value="Band_7/SPFH_dom_sf"/>
</dbReference>
<comment type="similarity">
    <text evidence="2 6">Belongs to the band 7/mec-2 family. HflC subfamily.</text>
</comment>
<dbReference type="InterPro" id="IPR001972">
    <property type="entry name" value="Stomatin_HflK_fam"/>
</dbReference>
<evidence type="ECO:0000256" key="6">
    <source>
        <dbReference type="PIRNR" id="PIRNR005651"/>
    </source>
</evidence>
<keyword evidence="4" id="KW-1133">Transmembrane helix</keyword>
<dbReference type="InterPro" id="IPR001107">
    <property type="entry name" value="Band_7"/>
</dbReference>
<dbReference type="PANTHER" id="PTHR42911:SF1">
    <property type="entry name" value="MODULATOR OF FTSH PROTEASE HFLC"/>
    <property type="match status" value="1"/>
</dbReference>
<dbReference type="Pfam" id="PF01145">
    <property type="entry name" value="Band_7"/>
    <property type="match status" value="1"/>
</dbReference>
<dbReference type="Proteomes" id="UP000194798">
    <property type="component" value="Unassembled WGS sequence"/>
</dbReference>
<dbReference type="SMART" id="SM00244">
    <property type="entry name" value="PHB"/>
    <property type="match status" value="1"/>
</dbReference>
<dbReference type="Gene3D" id="3.30.479.30">
    <property type="entry name" value="Band 7 domain"/>
    <property type="match status" value="1"/>
</dbReference>
<accession>A0A251X9G4</accession>
<reference evidence="8 9" key="1">
    <citation type="submission" date="2016-12" db="EMBL/GenBank/DDBJ databases">
        <title>Thioflexothrix psekupsii D3 genome sequencing and assembly.</title>
        <authorList>
            <person name="Fomenkov A."/>
            <person name="Vincze T."/>
            <person name="Grabovich M."/>
            <person name="Anton B.P."/>
            <person name="Dubinina G."/>
            <person name="Orlova M."/>
            <person name="Belousova E."/>
            <person name="Roberts R.J."/>
        </authorList>
    </citation>
    <scope>NUCLEOTIDE SEQUENCE [LARGE SCALE GENOMIC DNA]</scope>
    <source>
        <strain evidence="8">D3</strain>
    </source>
</reference>
<dbReference type="PANTHER" id="PTHR42911">
    <property type="entry name" value="MODULATOR OF FTSH PROTEASE HFLC"/>
    <property type="match status" value="1"/>
</dbReference>
<dbReference type="EMBL" id="MSLT01000012">
    <property type="protein sequence ID" value="OUD14611.1"/>
    <property type="molecule type" value="Genomic_DNA"/>
</dbReference>
<comment type="caution">
    <text evidence="8">The sequence shown here is derived from an EMBL/GenBank/DDBJ whole genome shotgun (WGS) entry which is preliminary data.</text>
</comment>
<evidence type="ECO:0000256" key="5">
    <source>
        <dbReference type="ARBA" id="ARBA00023136"/>
    </source>
</evidence>
<evidence type="ECO:0000256" key="3">
    <source>
        <dbReference type="ARBA" id="ARBA00022692"/>
    </source>
</evidence>
<proteinExistence type="inferred from homology"/>
<feature type="domain" description="Band 7" evidence="7">
    <location>
        <begin position="21"/>
        <end position="184"/>
    </location>
</feature>
<keyword evidence="9" id="KW-1185">Reference proteome</keyword>
<gene>
    <name evidence="8" type="ORF">TPSD3_10040</name>
</gene>
<evidence type="ECO:0000256" key="4">
    <source>
        <dbReference type="ARBA" id="ARBA00022989"/>
    </source>
</evidence>
<dbReference type="GO" id="GO:0016020">
    <property type="term" value="C:membrane"/>
    <property type="evidence" value="ECO:0007669"/>
    <property type="project" value="UniProtKB-SubCell"/>
</dbReference>
<dbReference type="InterPro" id="IPR010200">
    <property type="entry name" value="HflC"/>
</dbReference>
<dbReference type="NCBIfam" id="TIGR01932">
    <property type="entry name" value="hflC"/>
    <property type="match status" value="1"/>
</dbReference>
<dbReference type="AlphaFoldDB" id="A0A251X9G4"/>
<keyword evidence="5" id="KW-0472">Membrane</keyword>
<comment type="subcellular location">
    <subcellularLocation>
        <location evidence="1">Membrane</location>
        <topology evidence="1">Single-pass membrane protein</topology>
    </subcellularLocation>
</comment>
<evidence type="ECO:0000313" key="8">
    <source>
        <dbReference type="EMBL" id="OUD14611.1"/>
    </source>
</evidence>
<dbReference type="SUPFAM" id="SSF117892">
    <property type="entry name" value="Band 7/SPFH domain"/>
    <property type="match status" value="1"/>
</dbReference>